<evidence type="ECO:0000313" key="3">
    <source>
        <dbReference type="Proteomes" id="UP001491310"/>
    </source>
</evidence>
<organism evidence="2 3">
    <name type="scientific">Coccomyxa subellipsoidea</name>
    <dbReference type="NCBI Taxonomy" id="248742"/>
    <lineage>
        <taxon>Eukaryota</taxon>
        <taxon>Viridiplantae</taxon>
        <taxon>Chlorophyta</taxon>
        <taxon>core chlorophytes</taxon>
        <taxon>Trebouxiophyceae</taxon>
        <taxon>Trebouxiophyceae incertae sedis</taxon>
        <taxon>Coccomyxaceae</taxon>
        <taxon>Coccomyxa</taxon>
    </lineage>
</organism>
<dbReference type="PANTHER" id="PTHR43725:SF8">
    <property type="entry name" value="CHLOROPLAST STEM-LOOP BINDING PROTEIN OF 41 KDA B, CHLOROPLASTIC"/>
    <property type="match status" value="1"/>
</dbReference>
<dbReference type="Gene3D" id="3.40.50.720">
    <property type="entry name" value="NAD(P)-binding Rossmann-like Domain"/>
    <property type="match status" value="1"/>
</dbReference>
<keyword evidence="3" id="KW-1185">Reference proteome</keyword>
<dbReference type="Pfam" id="PF01370">
    <property type="entry name" value="Epimerase"/>
    <property type="match status" value="1"/>
</dbReference>
<reference evidence="2 3" key="1">
    <citation type="journal article" date="2024" name="Nat. Commun.">
        <title>Phylogenomics reveals the evolutionary origins of lichenization in chlorophyte algae.</title>
        <authorList>
            <person name="Puginier C."/>
            <person name="Libourel C."/>
            <person name="Otte J."/>
            <person name="Skaloud P."/>
            <person name="Haon M."/>
            <person name="Grisel S."/>
            <person name="Petersen M."/>
            <person name="Berrin J.G."/>
            <person name="Delaux P.M."/>
            <person name="Dal Grande F."/>
            <person name="Keller J."/>
        </authorList>
    </citation>
    <scope>NUCLEOTIDE SEQUENCE [LARGE SCALE GENOMIC DNA]</scope>
    <source>
        <strain evidence="2 3">SAG 216-7</strain>
    </source>
</reference>
<name>A0ABR2YN71_9CHLO</name>
<dbReference type="InterPro" id="IPR001509">
    <property type="entry name" value="Epimerase_deHydtase"/>
</dbReference>
<dbReference type="SUPFAM" id="SSF51735">
    <property type="entry name" value="NAD(P)-binding Rossmann-fold domains"/>
    <property type="match status" value="1"/>
</dbReference>
<dbReference type="InterPro" id="IPR036291">
    <property type="entry name" value="NAD(P)-bd_dom_sf"/>
</dbReference>
<proteinExistence type="predicted"/>
<accession>A0ABR2YN71</accession>
<dbReference type="CDD" id="cd05265">
    <property type="entry name" value="SDR_a1"/>
    <property type="match status" value="1"/>
</dbReference>
<evidence type="ECO:0000259" key="1">
    <source>
        <dbReference type="Pfam" id="PF01370"/>
    </source>
</evidence>
<dbReference type="PANTHER" id="PTHR43725">
    <property type="entry name" value="UDP-GLUCOSE 4-EPIMERASE"/>
    <property type="match status" value="1"/>
</dbReference>
<sequence length="348" mass="38704">MAAFRPAINKNRRAQRLTSIRVSAAATKEVLILGGTRFIGVYLARQLVEAGHEVTLLTRGKKEVTYQIPDDTDESYNAYKSAVKHIAADRKDKSMLDSKLAGKKFDVVYDMNGREAEEADLILGALGDVGQYIFCSSAGVYLKSSQMPHFEVDAGDPKSRHKGKLNTEALLEDKGVNWTSIRPVYIYGPLNYNPVEEWFFHRIKEGRPIPIPNSGQQVTQLGHVKDLATAFVKVLDNEKASRQVYNISGERFVTFDGIAKACAAAAGAPEPELVHYNPKDFDFGGKKAFPLRDQHFFTSIAKAQADLNWTPEYGLVEGLKDSFEKDFGRGTFRKAADFSTDDLILSQK</sequence>
<dbReference type="EMBL" id="JALJOT010000008">
    <property type="protein sequence ID" value="KAK9908463.1"/>
    <property type="molecule type" value="Genomic_DNA"/>
</dbReference>
<feature type="domain" description="NAD-dependent epimerase/dehydratase" evidence="1">
    <location>
        <begin position="30"/>
        <end position="247"/>
    </location>
</feature>
<evidence type="ECO:0000313" key="2">
    <source>
        <dbReference type="EMBL" id="KAK9908463.1"/>
    </source>
</evidence>
<comment type="caution">
    <text evidence="2">The sequence shown here is derived from an EMBL/GenBank/DDBJ whole genome shotgun (WGS) entry which is preliminary data.</text>
</comment>
<gene>
    <name evidence="2" type="ORF">WJX75_008294</name>
</gene>
<protein>
    <recommendedName>
        <fullName evidence="1">NAD-dependent epimerase/dehydratase domain-containing protein</fullName>
    </recommendedName>
</protein>
<dbReference type="Proteomes" id="UP001491310">
    <property type="component" value="Unassembled WGS sequence"/>
</dbReference>